<keyword evidence="11" id="KW-1185">Reference proteome</keyword>
<comment type="caution">
    <text evidence="10">The sequence shown here is derived from an EMBL/GenBank/DDBJ whole genome shotgun (WGS) entry which is preliminary data.</text>
</comment>
<evidence type="ECO:0000256" key="8">
    <source>
        <dbReference type="ARBA" id="ARBA00023146"/>
    </source>
</evidence>
<dbReference type="FunFam" id="1.10.240.10:FF:000003">
    <property type="entry name" value="Tryptophan--tRNA ligase, cytoplasmic"/>
    <property type="match status" value="1"/>
</dbReference>
<protein>
    <recommendedName>
        <fullName evidence="3">Tryptophan--tRNA ligase, cytoplasmic</fullName>
        <ecNumber evidence="2">6.1.1.2</ecNumber>
    </recommendedName>
    <alternativeName>
        <fullName evidence="9">Tryptophanyl-tRNA synthetase</fullName>
    </alternativeName>
</protein>
<evidence type="ECO:0000313" key="10">
    <source>
        <dbReference type="EMBL" id="KAG0713164.1"/>
    </source>
</evidence>
<evidence type="ECO:0000256" key="2">
    <source>
        <dbReference type="ARBA" id="ARBA00013161"/>
    </source>
</evidence>
<evidence type="ECO:0000313" key="11">
    <source>
        <dbReference type="Proteomes" id="UP000770661"/>
    </source>
</evidence>
<evidence type="ECO:0000256" key="7">
    <source>
        <dbReference type="ARBA" id="ARBA00022917"/>
    </source>
</evidence>
<dbReference type="EC" id="6.1.1.2" evidence="2"/>
<proteinExistence type="inferred from homology"/>
<sequence length="124" mass="14448">MFSRMSCDLQFSVLGRQSLIESCSLCQINKYAFSGGRDTVEEHREKGGDCEVDVSFMYLTFFLDDDEKLEEIRQQYSSGQMLTGELKAELIKVLQKMMAEFQERRKLVTDDTLKQFMTPRSLNF</sequence>
<evidence type="ECO:0000256" key="3">
    <source>
        <dbReference type="ARBA" id="ARBA00013782"/>
    </source>
</evidence>
<dbReference type="PANTHER" id="PTHR10055:SF1">
    <property type="entry name" value="TRYPTOPHAN--TRNA LIGASE, CYTOPLASMIC"/>
    <property type="match status" value="1"/>
</dbReference>
<dbReference type="GO" id="GO:0004830">
    <property type="term" value="F:tryptophan-tRNA ligase activity"/>
    <property type="evidence" value="ECO:0007669"/>
    <property type="project" value="UniProtKB-EC"/>
</dbReference>
<dbReference type="OrthoDB" id="10261385at2759"/>
<evidence type="ECO:0000256" key="6">
    <source>
        <dbReference type="ARBA" id="ARBA00022840"/>
    </source>
</evidence>
<dbReference type="AlphaFoldDB" id="A0A8J5CK29"/>
<dbReference type="Gene3D" id="1.10.240.10">
    <property type="entry name" value="Tyrosyl-Transfer RNA Synthetase"/>
    <property type="match status" value="1"/>
</dbReference>
<keyword evidence="5" id="KW-0547">Nucleotide-binding</keyword>
<comment type="similarity">
    <text evidence="1">Belongs to the class-I aminoacyl-tRNA synthetase family.</text>
</comment>
<keyword evidence="7" id="KW-0648">Protein biosynthesis</keyword>
<dbReference type="EMBL" id="JACEEZ010021714">
    <property type="protein sequence ID" value="KAG0713164.1"/>
    <property type="molecule type" value="Genomic_DNA"/>
</dbReference>
<organism evidence="10 11">
    <name type="scientific">Chionoecetes opilio</name>
    <name type="common">Atlantic snow crab</name>
    <name type="synonym">Cancer opilio</name>
    <dbReference type="NCBI Taxonomy" id="41210"/>
    <lineage>
        <taxon>Eukaryota</taxon>
        <taxon>Metazoa</taxon>
        <taxon>Ecdysozoa</taxon>
        <taxon>Arthropoda</taxon>
        <taxon>Crustacea</taxon>
        <taxon>Multicrustacea</taxon>
        <taxon>Malacostraca</taxon>
        <taxon>Eumalacostraca</taxon>
        <taxon>Eucarida</taxon>
        <taxon>Decapoda</taxon>
        <taxon>Pleocyemata</taxon>
        <taxon>Brachyura</taxon>
        <taxon>Eubrachyura</taxon>
        <taxon>Majoidea</taxon>
        <taxon>Majidae</taxon>
        <taxon>Chionoecetes</taxon>
    </lineage>
</organism>
<keyword evidence="8" id="KW-0030">Aminoacyl-tRNA synthetase</keyword>
<reference evidence="10" key="1">
    <citation type="submission" date="2020-07" db="EMBL/GenBank/DDBJ databases">
        <title>The High-quality genome of the commercially important snow crab, Chionoecetes opilio.</title>
        <authorList>
            <person name="Jeong J.-H."/>
            <person name="Ryu S."/>
        </authorList>
    </citation>
    <scope>NUCLEOTIDE SEQUENCE</scope>
    <source>
        <strain evidence="10">MADBK_172401_WGS</strain>
        <tissue evidence="10">Digestive gland</tissue>
    </source>
</reference>
<evidence type="ECO:0000256" key="4">
    <source>
        <dbReference type="ARBA" id="ARBA00022598"/>
    </source>
</evidence>
<dbReference type="GO" id="GO:0006436">
    <property type="term" value="P:tryptophanyl-tRNA aminoacylation"/>
    <property type="evidence" value="ECO:0007669"/>
    <property type="project" value="TreeGrafter"/>
</dbReference>
<dbReference type="GO" id="GO:0005524">
    <property type="term" value="F:ATP binding"/>
    <property type="evidence" value="ECO:0007669"/>
    <property type="project" value="UniProtKB-KW"/>
</dbReference>
<dbReference type="SUPFAM" id="SSF52374">
    <property type="entry name" value="Nucleotidylyl transferase"/>
    <property type="match status" value="1"/>
</dbReference>
<keyword evidence="4 10" id="KW-0436">Ligase</keyword>
<evidence type="ECO:0000256" key="1">
    <source>
        <dbReference type="ARBA" id="ARBA00005594"/>
    </source>
</evidence>
<evidence type="ECO:0000256" key="5">
    <source>
        <dbReference type="ARBA" id="ARBA00022741"/>
    </source>
</evidence>
<evidence type="ECO:0000256" key="9">
    <source>
        <dbReference type="ARBA" id="ARBA00030268"/>
    </source>
</evidence>
<accession>A0A8J5CK29</accession>
<gene>
    <name evidence="10" type="primary">Wars</name>
    <name evidence="10" type="ORF">GWK47_016819</name>
</gene>
<dbReference type="Proteomes" id="UP000770661">
    <property type="component" value="Unassembled WGS sequence"/>
</dbReference>
<name>A0A8J5CK29_CHIOP</name>
<dbReference type="GO" id="GO:0005737">
    <property type="term" value="C:cytoplasm"/>
    <property type="evidence" value="ECO:0007669"/>
    <property type="project" value="TreeGrafter"/>
</dbReference>
<dbReference type="PANTHER" id="PTHR10055">
    <property type="entry name" value="TRYPTOPHANYL-TRNA SYNTHETASE"/>
    <property type="match status" value="1"/>
</dbReference>
<keyword evidence="6" id="KW-0067">ATP-binding</keyword>